<feature type="transmembrane region" description="Helical" evidence="2">
    <location>
        <begin position="249"/>
        <end position="276"/>
    </location>
</feature>
<protein>
    <submittedName>
        <fullName evidence="3">Uncharacterized protein</fullName>
    </submittedName>
</protein>
<dbReference type="Proteomes" id="UP001201980">
    <property type="component" value="Unassembled WGS sequence"/>
</dbReference>
<accession>A0AAD5WT06</accession>
<keyword evidence="2" id="KW-0472">Membrane</keyword>
<keyword evidence="2" id="KW-0812">Transmembrane</keyword>
<name>A0AAD5WT06_9PEZI</name>
<feature type="region of interest" description="Disordered" evidence="1">
    <location>
        <begin position="213"/>
        <end position="235"/>
    </location>
</feature>
<evidence type="ECO:0000256" key="2">
    <source>
        <dbReference type="SAM" id="Phobius"/>
    </source>
</evidence>
<comment type="caution">
    <text evidence="3">The sequence shown here is derived from an EMBL/GenBank/DDBJ whole genome shotgun (WGS) entry which is preliminary data.</text>
</comment>
<feature type="transmembrane region" description="Helical" evidence="2">
    <location>
        <begin position="185"/>
        <end position="206"/>
    </location>
</feature>
<feature type="compositionally biased region" description="Polar residues" evidence="1">
    <location>
        <begin position="13"/>
        <end position="29"/>
    </location>
</feature>
<organism evidence="3 4">
    <name type="scientific">Zalerion maritima</name>
    <dbReference type="NCBI Taxonomy" id="339359"/>
    <lineage>
        <taxon>Eukaryota</taxon>
        <taxon>Fungi</taxon>
        <taxon>Dikarya</taxon>
        <taxon>Ascomycota</taxon>
        <taxon>Pezizomycotina</taxon>
        <taxon>Sordariomycetes</taxon>
        <taxon>Lulworthiomycetidae</taxon>
        <taxon>Lulworthiales</taxon>
        <taxon>Lulworthiaceae</taxon>
        <taxon>Zalerion</taxon>
    </lineage>
</organism>
<keyword evidence="2" id="KW-1133">Transmembrane helix</keyword>
<feature type="compositionally biased region" description="Low complexity" evidence="1">
    <location>
        <begin position="30"/>
        <end position="49"/>
    </location>
</feature>
<sequence>MTSHHHDKLEPGATTTGPASEPKTSTSQNPATTEAKPEPETTTAATKAKPFSKLAMGRPRFKAPSHYKPSPMATLLYFLILTLPPILYLVAMALAIATTRTPDFVRQNVLDFSADFSNRDDLVHHQSPWFSCPFDLNFDEPDSFREFCAGRDALGEAATSACIAGADGLDPKDMVCPKITMVAELYTAAAVLLGVGALVTAMFGVASCTTTTTTAKHSAGDGNGEGGGRARGDSEVTTTDTMTRFVGSFGYLVGVAGAACLVAGQVLGYTVMVVELSPDEVTQSDDFTRFFPGKALLTYTSTAYALALGATFMGVTKCGLRH</sequence>
<dbReference type="AlphaFoldDB" id="A0AAD5WT06"/>
<feature type="region of interest" description="Disordered" evidence="1">
    <location>
        <begin position="1"/>
        <end position="49"/>
    </location>
</feature>
<dbReference type="EMBL" id="JAKWBI020000071">
    <property type="protein sequence ID" value="KAJ2903780.1"/>
    <property type="molecule type" value="Genomic_DNA"/>
</dbReference>
<proteinExistence type="predicted"/>
<gene>
    <name evidence="3" type="ORF">MKZ38_009346</name>
</gene>
<evidence type="ECO:0000313" key="3">
    <source>
        <dbReference type="EMBL" id="KAJ2903780.1"/>
    </source>
</evidence>
<feature type="transmembrane region" description="Helical" evidence="2">
    <location>
        <begin position="296"/>
        <end position="315"/>
    </location>
</feature>
<keyword evidence="4" id="KW-1185">Reference proteome</keyword>
<reference evidence="3" key="1">
    <citation type="submission" date="2022-07" db="EMBL/GenBank/DDBJ databases">
        <title>Draft genome sequence of Zalerion maritima ATCC 34329, a (micro)plastics degrading marine fungus.</title>
        <authorList>
            <person name="Paco A."/>
            <person name="Goncalves M.F.M."/>
            <person name="Rocha-Santos T.A.P."/>
            <person name="Alves A."/>
        </authorList>
    </citation>
    <scope>NUCLEOTIDE SEQUENCE</scope>
    <source>
        <strain evidence="3">ATCC 34329</strain>
    </source>
</reference>
<evidence type="ECO:0000256" key="1">
    <source>
        <dbReference type="SAM" id="MobiDB-lite"/>
    </source>
</evidence>
<feature type="transmembrane region" description="Helical" evidence="2">
    <location>
        <begin position="75"/>
        <end position="97"/>
    </location>
</feature>
<evidence type="ECO:0000313" key="4">
    <source>
        <dbReference type="Proteomes" id="UP001201980"/>
    </source>
</evidence>